<gene>
    <name evidence="1" type="ORF">SNEC2469_LOCUS35451</name>
</gene>
<dbReference type="AlphaFoldDB" id="A0A813CQ17"/>
<feature type="non-terminal residue" evidence="1">
    <location>
        <position position="71"/>
    </location>
</feature>
<reference evidence="1" key="1">
    <citation type="submission" date="2021-02" db="EMBL/GenBank/DDBJ databases">
        <authorList>
            <person name="Dougan E. K."/>
            <person name="Rhodes N."/>
            <person name="Thang M."/>
            <person name="Chan C."/>
        </authorList>
    </citation>
    <scope>NUCLEOTIDE SEQUENCE</scope>
</reference>
<dbReference type="Proteomes" id="UP000601435">
    <property type="component" value="Unassembled WGS sequence"/>
</dbReference>
<sequence>VAAASLGSQPVEQGGDSVRRMTSALARISQVLRSFVETPAQGQGTGILFDASSALDDFLLARALEMADGNP</sequence>
<proteinExistence type="predicted"/>
<comment type="caution">
    <text evidence="1">The sequence shown here is derived from an EMBL/GenBank/DDBJ whole genome shotgun (WGS) entry which is preliminary data.</text>
</comment>
<evidence type="ECO:0000313" key="2">
    <source>
        <dbReference type="Proteomes" id="UP000601435"/>
    </source>
</evidence>
<evidence type="ECO:0000313" key="1">
    <source>
        <dbReference type="EMBL" id="CAE7944944.1"/>
    </source>
</evidence>
<dbReference type="EMBL" id="CAJNJA010102653">
    <property type="protein sequence ID" value="CAE7944944.1"/>
    <property type="molecule type" value="Genomic_DNA"/>
</dbReference>
<feature type="non-terminal residue" evidence="1">
    <location>
        <position position="1"/>
    </location>
</feature>
<organism evidence="1 2">
    <name type="scientific">Symbiodinium necroappetens</name>
    <dbReference type="NCBI Taxonomy" id="1628268"/>
    <lineage>
        <taxon>Eukaryota</taxon>
        <taxon>Sar</taxon>
        <taxon>Alveolata</taxon>
        <taxon>Dinophyceae</taxon>
        <taxon>Suessiales</taxon>
        <taxon>Symbiodiniaceae</taxon>
        <taxon>Symbiodinium</taxon>
    </lineage>
</organism>
<protein>
    <submittedName>
        <fullName evidence="1">Uncharacterized protein</fullName>
    </submittedName>
</protein>
<keyword evidence="2" id="KW-1185">Reference proteome</keyword>
<accession>A0A813CQ17</accession>
<name>A0A813CQ17_9DINO</name>